<proteinExistence type="predicted"/>
<dbReference type="AlphaFoldDB" id="A0A379XTV6"/>
<dbReference type="RefSeq" id="WP_232081545.1">
    <property type="nucleotide sequence ID" value="NZ_DADWZK010000027.1"/>
</dbReference>
<reference evidence="1 2" key="1">
    <citation type="submission" date="2018-06" db="EMBL/GenBank/DDBJ databases">
        <authorList>
            <consortium name="Pathogen Informatics"/>
            <person name="Doyle S."/>
        </authorList>
    </citation>
    <scope>NUCLEOTIDE SEQUENCE [LARGE SCALE GENOMIC DNA]</scope>
    <source>
        <strain evidence="1 2">NCTC12420</strain>
    </source>
</reference>
<protein>
    <submittedName>
        <fullName evidence="1">Uncharacterized protein</fullName>
    </submittedName>
</protein>
<gene>
    <name evidence="1" type="ORF">NCTC12420_03470</name>
</gene>
<evidence type="ECO:0000313" key="2">
    <source>
        <dbReference type="Proteomes" id="UP000254220"/>
    </source>
</evidence>
<name>A0A379XTV6_SALER</name>
<evidence type="ECO:0000313" key="1">
    <source>
        <dbReference type="EMBL" id="SUI03655.1"/>
    </source>
</evidence>
<dbReference type="EMBL" id="UGYB01000001">
    <property type="protein sequence ID" value="SUI03655.1"/>
    <property type="molecule type" value="Genomic_DNA"/>
</dbReference>
<accession>A0A379XTV6</accession>
<sequence>MSGFTDSTPRSNKGDGDILEVRRQVISGDWSHINRGEYTLTDLGLRHNGNGLVWLRSGVSVHEADHDEGFSGKARVSFDYHIRSYFITFCRKDLPGTEKIH</sequence>
<organism evidence="1 2">
    <name type="scientific">Salmonella enterica subsp. indica</name>
    <dbReference type="NCBI Taxonomy" id="59207"/>
    <lineage>
        <taxon>Bacteria</taxon>
        <taxon>Pseudomonadati</taxon>
        <taxon>Pseudomonadota</taxon>
        <taxon>Gammaproteobacteria</taxon>
        <taxon>Enterobacterales</taxon>
        <taxon>Enterobacteriaceae</taxon>
        <taxon>Salmonella</taxon>
    </lineage>
</organism>
<dbReference type="Proteomes" id="UP000254220">
    <property type="component" value="Unassembled WGS sequence"/>
</dbReference>